<reference evidence="2" key="1">
    <citation type="submission" date="2022-11" db="UniProtKB">
        <authorList>
            <consortium name="WormBaseParasite"/>
        </authorList>
    </citation>
    <scope>IDENTIFICATION</scope>
</reference>
<name>A0AC35G2F4_9BILA</name>
<dbReference type="WBParaSite" id="PS1159_v2.g23401.t1">
    <property type="protein sequence ID" value="PS1159_v2.g23401.t1"/>
    <property type="gene ID" value="PS1159_v2.g23401"/>
</dbReference>
<organism evidence="1 2">
    <name type="scientific">Panagrolaimus sp. PS1159</name>
    <dbReference type="NCBI Taxonomy" id="55785"/>
    <lineage>
        <taxon>Eukaryota</taxon>
        <taxon>Metazoa</taxon>
        <taxon>Ecdysozoa</taxon>
        <taxon>Nematoda</taxon>
        <taxon>Chromadorea</taxon>
        <taxon>Rhabditida</taxon>
        <taxon>Tylenchina</taxon>
        <taxon>Panagrolaimomorpha</taxon>
        <taxon>Panagrolaimoidea</taxon>
        <taxon>Panagrolaimidae</taxon>
        <taxon>Panagrolaimus</taxon>
    </lineage>
</organism>
<proteinExistence type="predicted"/>
<accession>A0AC35G2F4</accession>
<sequence length="569" mass="64127">MPVHALWMFPVLTFVFGVLAFIIGYIIAVSNGYENAWFSYISDGGTHPPESCIFGQLLNLSAACLAVSVYLRHRQYVVFYEHHLGQKRGWWRTVSSILMFIGFFAAFGMSMVANFQETSVGTVHFIGAMIGFFGSTIYVWGQIILSFAMLPRMTPLWLNGFRFVFTVIATVALILHMICEQAEPFVITDSNGIKPTESPLNGGIKKYNPSSPFYVNHIITTVAEWVLALALEVVLLSYAFELRQFFAHMPKLQLLESFLATSVRSVVTETPQNLKRNGITMVMARTLTGSAKVADTSSNYIPRTQIDVAVSVYLRHRQYVVFYEHHLGQKRGWWRTVSSILMFIGFFAAFGMSMVANFQETSVGTVHFIGAMIGFFGSTIYVWGQIILSFAMLPRMTPLWLNGFRFVFTVIATVALILHMICEQAEPFVNTGSNGIKPTESPLNGGIKKYNPSSPFYVNHIITTVAEWVLALALEIVLLSYAFELRQFFAHMPKLQLLESFLATSVRSVVTETPQNLKRNGISMVMARTLTGSAKVADTSSNYIPRTQIDDKIYETESRNLPRRNEYYY</sequence>
<evidence type="ECO:0000313" key="2">
    <source>
        <dbReference type="WBParaSite" id="PS1159_v2.g23401.t1"/>
    </source>
</evidence>
<protein>
    <submittedName>
        <fullName evidence="2">Uncharacterized protein</fullName>
    </submittedName>
</protein>
<evidence type="ECO:0000313" key="1">
    <source>
        <dbReference type="Proteomes" id="UP000887580"/>
    </source>
</evidence>
<dbReference type="Proteomes" id="UP000887580">
    <property type="component" value="Unplaced"/>
</dbReference>